<dbReference type="PIRSF" id="PIRSF028757">
    <property type="entry name" value="LD-carboxypeptidase"/>
    <property type="match status" value="1"/>
</dbReference>
<reference evidence="6" key="1">
    <citation type="submission" date="2016-12" db="EMBL/GenBank/DDBJ databases">
        <authorList>
            <person name="Rodrigo-Torres L."/>
            <person name="Arahal R.D."/>
            <person name="Lucena T."/>
        </authorList>
    </citation>
    <scope>NUCLEOTIDE SEQUENCE [LARGE SCALE GENOMIC DNA]</scope>
</reference>
<dbReference type="OrthoDB" id="9807329at2"/>
<dbReference type="EMBL" id="FRFG01000026">
    <property type="protein sequence ID" value="SHO56593.1"/>
    <property type="molecule type" value="Genomic_DNA"/>
</dbReference>
<dbReference type="SUPFAM" id="SSF52317">
    <property type="entry name" value="Class I glutamine amidotransferase-like"/>
    <property type="match status" value="1"/>
</dbReference>
<evidence type="ECO:0000256" key="1">
    <source>
        <dbReference type="ARBA" id="ARBA00010233"/>
    </source>
</evidence>
<dbReference type="InterPro" id="IPR027478">
    <property type="entry name" value="LdcA_N"/>
</dbReference>
<dbReference type="PANTHER" id="PTHR30237">
    <property type="entry name" value="MURAMOYLTETRAPEPTIDE CARBOXYPEPTIDASE"/>
    <property type="match status" value="1"/>
</dbReference>
<name>A0A1M7YVL2_9VIBR</name>
<dbReference type="InterPro" id="IPR040449">
    <property type="entry name" value="Peptidase_S66_N"/>
</dbReference>
<dbReference type="GO" id="GO:0016787">
    <property type="term" value="F:hydrolase activity"/>
    <property type="evidence" value="ECO:0007669"/>
    <property type="project" value="UniProtKB-KW"/>
</dbReference>
<feature type="domain" description="LD-carboxypeptidase C-terminal" evidence="4">
    <location>
        <begin position="208"/>
        <end position="329"/>
    </location>
</feature>
<dbReference type="Pfam" id="PF17676">
    <property type="entry name" value="Peptidase_S66C"/>
    <property type="match status" value="1"/>
</dbReference>
<dbReference type="RefSeq" id="WP_073582690.1">
    <property type="nucleotide sequence ID" value="NZ_AP024897.1"/>
</dbReference>
<dbReference type="Proteomes" id="UP000184600">
    <property type="component" value="Unassembled WGS sequence"/>
</dbReference>
<gene>
    <name evidence="5" type="primary">mccF_1</name>
    <name evidence="5" type="ORF">VQ7734_02362</name>
</gene>
<evidence type="ECO:0000259" key="3">
    <source>
        <dbReference type="Pfam" id="PF02016"/>
    </source>
</evidence>
<comment type="similarity">
    <text evidence="1">Belongs to the peptidase S66 family.</text>
</comment>
<dbReference type="Gene3D" id="3.50.30.60">
    <property type="entry name" value="LD-carboxypeptidase A C-terminal domain-like"/>
    <property type="match status" value="1"/>
</dbReference>
<dbReference type="InterPro" id="IPR029062">
    <property type="entry name" value="Class_I_gatase-like"/>
</dbReference>
<dbReference type="CDD" id="cd07062">
    <property type="entry name" value="Peptidase_S66_mccF_like"/>
    <property type="match status" value="1"/>
</dbReference>
<dbReference type="InterPro" id="IPR027461">
    <property type="entry name" value="Carboxypeptidase_A_C_sf"/>
</dbReference>
<evidence type="ECO:0000313" key="5">
    <source>
        <dbReference type="EMBL" id="SHO56593.1"/>
    </source>
</evidence>
<dbReference type="InterPro" id="IPR003507">
    <property type="entry name" value="S66_fam"/>
</dbReference>
<dbReference type="AlphaFoldDB" id="A0A1M7YVL2"/>
<proteinExistence type="inferred from homology"/>
<accession>A0A1M7YVL2</accession>
<evidence type="ECO:0000259" key="4">
    <source>
        <dbReference type="Pfam" id="PF17676"/>
    </source>
</evidence>
<dbReference type="STRING" id="1117707.VQ7734_02362"/>
<evidence type="ECO:0000256" key="2">
    <source>
        <dbReference type="ARBA" id="ARBA00022801"/>
    </source>
</evidence>
<organism evidence="5 6">
    <name type="scientific">Vibrio quintilis</name>
    <dbReference type="NCBI Taxonomy" id="1117707"/>
    <lineage>
        <taxon>Bacteria</taxon>
        <taxon>Pseudomonadati</taxon>
        <taxon>Pseudomonadota</taxon>
        <taxon>Gammaproteobacteria</taxon>
        <taxon>Vibrionales</taxon>
        <taxon>Vibrionaceae</taxon>
        <taxon>Vibrio</taxon>
    </lineage>
</organism>
<feature type="domain" description="LD-carboxypeptidase N-terminal" evidence="3">
    <location>
        <begin position="13"/>
        <end position="132"/>
    </location>
</feature>
<dbReference type="Pfam" id="PF02016">
    <property type="entry name" value="Peptidase_S66"/>
    <property type="match status" value="1"/>
</dbReference>
<keyword evidence="2" id="KW-0378">Hydrolase</keyword>
<dbReference type="InterPro" id="IPR040921">
    <property type="entry name" value="Peptidase_S66C"/>
</dbReference>
<protein>
    <submittedName>
        <fullName evidence="5">Microcin C7 self-immunity protein MccF</fullName>
    </submittedName>
</protein>
<evidence type="ECO:0000313" key="6">
    <source>
        <dbReference type="Proteomes" id="UP000184600"/>
    </source>
</evidence>
<dbReference type="Gene3D" id="3.40.50.10740">
    <property type="entry name" value="Class I glutamine amidotransferase-like"/>
    <property type="match status" value="1"/>
</dbReference>
<sequence>MRYPKPLQHGSTIAITAFSAGVATEHQARFHVVREHLLSAGFNVIIGECLYGQAKHVSAPARQRADELMSFLLDDNIDAICPPWGGEIAIELLPLLDFERLQTVRPKWILGFSDVSTITAVLTSKLRWVTAHCANLMDLTPEATDPLTRETLKHLATPAGGSFTQTATTSYADSWPDFVTNPTAGFVSNRPTCWKWLVSPQTGTSVHGRLIGGCWDTMIHLLNTPYLDLKALTQSYPQGILLYLENAEMSPPALVRAIHGMKFRGVFSEINGLLLGRSAAVDPQSAQSLHYHEVLSHYLTDLGIPVMIDLDIGHQPPNLTLINGATATVVPGENAALHQTLN</sequence>
<dbReference type="PANTHER" id="PTHR30237:SF5">
    <property type="entry name" value="CARBOXYPEPTIDASE VC_A0337-RELATED"/>
    <property type="match status" value="1"/>
</dbReference>
<keyword evidence="6" id="KW-1185">Reference proteome</keyword>
<dbReference type="SUPFAM" id="SSF141986">
    <property type="entry name" value="LD-carboxypeptidase A C-terminal domain-like"/>
    <property type="match status" value="1"/>
</dbReference>